<protein>
    <submittedName>
        <fullName evidence="2">Adenylate/guanylate cyclase domain-containing protein</fullName>
    </submittedName>
</protein>
<dbReference type="Pfam" id="PF13492">
    <property type="entry name" value="GAF_3"/>
    <property type="match status" value="1"/>
</dbReference>
<dbReference type="Gene3D" id="3.30.70.1230">
    <property type="entry name" value="Nucleotide cyclase"/>
    <property type="match status" value="1"/>
</dbReference>
<dbReference type="RefSeq" id="WP_387964801.1">
    <property type="nucleotide sequence ID" value="NZ_JBHSGP010000014.1"/>
</dbReference>
<dbReference type="SUPFAM" id="SSF55781">
    <property type="entry name" value="GAF domain-like"/>
    <property type="match status" value="1"/>
</dbReference>
<comment type="caution">
    <text evidence="2">The sequence shown here is derived from an EMBL/GenBank/DDBJ whole genome shotgun (WGS) entry which is preliminary data.</text>
</comment>
<dbReference type="PROSITE" id="PS50125">
    <property type="entry name" value="GUANYLATE_CYCLASE_2"/>
    <property type="match status" value="1"/>
</dbReference>
<dbReference type="InterPro" id="IPR003018">
    <property type="entry name" value="GAF"/>
</dbReference>
<evidence type="ECO:0000313" key="3">
    <source>
        <dbReference type="Proteomes" id="UP001595953"/>
    </source>
</evidence>
<dbReference type="Pfam" id="PF00211">
    <property type="entry name" value="Guanylate_cyc"/>
    <property type="match status" value="1"/>
</dbReference>
<keyword evidence="3" id="KW-1185">Reference proteome</keyword>
<dbReference type="InterPro" id="IPR001054">
    <property type="entry name" value="A/G_cyclase"/>
</dbReference>
<gene>
    <name evidence="2" type="ORF">ACFO5O_13935</name>
</gene>
<dbReference type="Proteomes" id="UP001595953">
    <property type="component" value="Unassembled WGS sequence"/>
</dbReference>
<dbReference type="SMART" id="SM00044">
    <property type="entry name" value="CYCc"/>
    <property type="match status" value="1"/>
</dbReference>
<dbReference type="SMART" id="SM00065">
    <property type="entry name" value="GAF"/>
    <property type="match status" value="1"/>
</dbReference>
<dbReference type="InterPro" id="IPR029787">
    <property type="entry name" value="Nucleotide_cyclase"/>
</dbReference>
<dbReference type="InterPro" id="IPR050697">
    <property type="entry name" value="Adenylyl/Guanylyl_Cyclase_3/4"/>
</dbReference>
<name>A0ABV9N860_9FLAO</name>
<dbReference type="CDD" id="cd07302">
    <property type="entry name" value="CHD"/>
    <property type="match status" value="1"/>
</dbReference>
<feature type="domain" description="Guanylate cyclase" evidence="1">
    <location>
        <begin position="281"/>
        <end position="407"/>
    </location>
</feature>
<dbReference type="SUPFAM" id="SSF55073">
    <property type="entry name" value="Nucleotide cyclase"/>
    <property type="match status" value="1"/>
</dbReference>
<evidence type="ECO:0000259" key="1">
    <source>
        <dbReference type="PROSITE" id="PS50125"/>
    </source>
</evidence>
<reference evidence="3" key="1">
    <citation type="journal article" date="2019" name="Int. J. Syst. Evol. Microbiol.">
        <title>The Global Catalogue of Microorganisms (GCM) 10K type strain sequencing project: providing services to taxonomists for standard genome sequencing and annotation.</title>
        <authorList>
            <consortium name="The Broad Institute Genomics Platform"/>
            <consortium name="The Broad Institute Genome Sequencing Center for Infectious Disease"/>
            <person name="Wu L."/>
            <person name="Ma J."/>
        </authorList>
    </citation>
    <scope>NUCLEOTIDE SEQUENCE [LARGE SCALE GENOMIC DNA]</scope>
    <source>
        <strain evidence="3">CCUG 63682</strain>
    </source>
</reference>
<dbReference type="InterPro" id="IPR029016">
    <property type="entry name" value="GAF-like_dom_sf"/>
</dbReference>
<evidence type="ECO:0000313" key="2">
    <source>
        <dbReference type="EMBL" id="MFC4723431.1"/>
    </source>
</evidence>
<sequence>MSKFKSDLSILSLDDQLLYGETLNLSYQFELTENNIPYAKVLASQPEGRFITDLIQLVVTKEVEKKSIANEVLGLYREINMIYNFSEKISEKIDDVSIAQTALEEAFQIIDITHGSVFILDADNDKVLQMARIGHNPNPEKSIENQNPILKQLILKGTSLVVPKAVIEANTALNHLKAVMYAPLKVKHRTLGLIVLGNEREKEFTAAELKLLTTIALQSASAIESAQLYQKGLKESREREESIMKVHKASQKFVPHQFIKSLGKDKLTEVALGDQVEREVTVLFVDIRGFTTLSENMSPTENFFFINSFNKRMGPIIRKHEGFIMQYLGDGFMAIFPKGAQNALKASIAMQIELKQYNKERKLKNRKPVKIGMGMQNGRLIMGITGDVERMDAAIISDTVNTAARIEGLSKYFGSNILLTDLCMNNLSDADEFNFRFLGPVKVQGKLKPIDLYECIDGDDPNLLKHKLTTLKLFKKGMDLYFNKEFAMAAVTFQKIFKKHTDDLPAKLFLNKSAHLITQEIGNDWQGVALIDTK</sequence>
<accession>A0ABV9N860</accession>
<organism evidence="2 3">
    <name type="scientific">Geojedonia litorea</name>
    <dbReference type="NCBI Taxonomy" id="1268269"/>
    <lineage>
        <taxon>Bacteria</taxon>
        <taxon>Pseudomonadati</taxon>
        <taxon>Bacteroidota</taxon>
        <taxon>Flavobacteriia</taxon>
        <taxon>Flavobacteriales</taxon>
        <taxon>Flavobacteriaceae</taxon>
        <taxon>Geojedonia</taxon>
    </lineage>
</organism>
<dbReference type="PANTHER" id="PTHR43081:SF1">
    <property type="entry name" value="ADENYLATE CYCLASE, TERMINAL-DIFFERENTIATION SPECIFIC"/>
    <property type="match status" value="1"/>
</dbReference>
<dbReference type="Gene3D" id="3.30.450.40">
    <property type="match status" value="1"/>
</dbReference>
<proteinExistence type="predicted"/>
<dbReference type="PANTHER" id="PTHR43081">
    <property type="entry name" value="ADENYLATE CYCLASE, TERMINAL-DIFFERENTIATION SPECIFIC-RELATED"/>
    <property type="match status" value="1"/>
</dbReference>
<dbReference type="EMBL" id="JBHSGP010000014">
    <property type="protein sequence ID" value="MFC4723431.1"/>
    <property type="molecule type" value="Genomic_DNA"/>
</dbReference>